<keyword evidence="2" id="KW-0418">Kinase</keyword>
<protein>
    <submittedName>
        <fullName evidence="2">Two-component sensor histidine kinase</fullName>
    </submittedName>
</protein>
<feature type="transmembrane region" description="Helical" evidence="1">
    <location>
        <begin position="9"/>
        <end position="32"/>
    </location>
</feature>
<reference evidence="2 3" key="1">
    <citation type="journal article" date="2019" name="Environ. Microbiol.">
        <title>An active ?-lactamase is a part of an orchestrated cell wall stress resistance network of Bacillus subtilis and related rhizosphere species.</title>
        <authorList>
            <person name="Bucher T."/>
            <person name="Keren-Paz A."/>
            <person name="Hausser J."/>
            <person name="Olender T."/>
            <person name="Cytryn E."/>
            <person name="Kolodkin-Gal I."/>
        </authorList>
    </citation>
    <scope>NUCLEOTIDE SEQUENCE [LARGE SCALE GENOMIC DNA]</scope>
    <source>
        <strain evidence="2 3">I5</strain>
    </source>
</reference>
<accession>A0A4U3A041</accession>
<dbReference type="EMBL" id="SZON01003245">
    <property type="protein sequence ID" value="TKI81126.1"/>
    <property type="molecule type" value="Genomic_DNA"/>
</dbReference>
<keyword evidence="2" id="KW-0808">Transferase</keyword>
<evidence type="ECO:0000256" key="1">
    <source>
        <dbReference type="SAM" id="Phobius"/>
    </source>
</evidence>
<dbReference type="AlphaFoldDB" id="A0A4U3A041"/>
<dbReference type="Proteomes" id="UP000305222">
    <property type="component" value="Unassembled WGS sequence"/>
</dbReference>
<keyword evidence="1" id="KW-0812">Transmembrane</keyword>
<keyword evidence="1" id="KW-1133">Transmembrane helix</keyword>
<dbReference type="GO" id="GO:0016301">
    <property type="term" value="F:kinase activity"/>
    <property type="evidence" value="ECO:0007669"/>
    <property type="project" value="UniProtKB-KW"/>
</dbReference>
<organism evidence="2 3">
    <name type="scientific">Bacillus wiedmannii</name>
    <dbReference type="NCBI Taxonomy" id="1890302"/>
    <lineage>
        <taxon>Bacteria</taxon>
        <taxon>Bacillati</taxon>
        <taxon>Bacillota</taxon>
        <taxon>Bacilli</taxon>
        <taxon>Bacillales</taxon>
        <taxon>Bacillaceae</taxon>
        <taxon>Bacillus</taxon>
        <taxon>Bacillus cereus group</taxon>
    </lineage>
</organism>
<evidence type="ECO:0000313" key="2">
    <source>
        <dbReference type="EMBL" id="TKI81126.1"/>
    </source>
</evidence>
<gene>
    <name evidence="2" type="ORF">FC699_34230</name>
</gene>
<proteinExistence type="predicted"/>
<evidence type="ECO:0000313" key="3">
    <source>
        <dbReference type="Proteomes" id="UP000305222"/>
    </source>
</evidence>
<feature type="non-terminal residue" evidence="2">
    <location>
        <position position="35"/>
    </location>
</feature>
<name>A0A4U3A041_9BACI</name>
<keyword evidence="1" id="KW-0472">Membrane</keyword>
<comment type="caution">
    <text evidence="2">The sequence shown here is derived from an EMBL/GenBank/DDBJ whole genome shotgun (WGS) entry which is preliminary data.</text>
</comment>
<sequence length="35" mass="3922">MNLKKKYQLLLLSAIISVPLLLLSISIFVSVIHNV</sequence>